<sequence>GQEWARARRQGGLRPLRRPLRDGWAGLAVRAGSVAVEDVPVRSLGGSGSGFGGVFLLRGLGGYGDRAGSSASLALLHAAAGTRGTAPRGVRGDGHPGTPDEALPPGGPAPGGLGTFPGLLAGGRRPLRLPVSERPHAPGGDPLRRPVPALRSLARQGRRPGGDGRARGEPRLPRGPLGLGRLRGRASGAGGAVVGIREGGL</sequence>
<reference evidence="2" key="1">
    <citation type="submission" date="2020-02" db="EMBL/GenBank/DDBJ databases">
        <authorList>
            <person name="Meier V. D."/>
        </authorList>
    </citation>
    <scope>NUCLEOTIDE SEQUENCE</scope>
    <source>
        <strain evidence="2">AVDCRST_MAG25</strain>
    </source>
</reference>
<feature type="compositionally biased region" description="Gly residues" evidence="1">
    <location>
        <begin position="187"/>
        <end position="201"/>
    </location>
</feature>
<organism evidence="2">
    <name type="scientific">uncultured Rubrobacteraceae bacterium</name>
    <dbReference type="NCBI Taxonomy" id="349277"/>
    <lineage>
        <taxon>Bacteria</taxon>
        <taxon>Bacillati</taxon>
        <taxon>Actinomycetota</taxon>
        <taxon>Rubrobacteria</taxon>
        <taxon>Rubrobacterales</taxon>
        <taxon>Rubrobacteraceae</taxon>
        <taxon>environmental samples</taxon>
    </lineage>
</organism>
<protein>
    <submittedName>
        <fullName evidence="2">Uncharacterized protein</fullName>
    </submittedName>
</protein>
<dbReference type="AlphaFoldDB" id="A0A6J4R8X0"/>
<evidence type="ECO:0000313" key="2">
    <source>
        <dbReference type="EMBL" id="CAA9463582.1"/>
    </source>
</evidence>
<evidence type="ECO:0000256" key="1">
    <source>
        <dbReference type="SAM" id="MobiDB-lite"/>
    </source>
</evidence>
<feature type="compositionally biased region" description="Low complexity" evidence="1">
    <location>
        <begin position="116"/>
        <end position="130"/>
    </location>
</feature>
<feature type="region of interest" description="Disordered" evidence="1">
    <location>
        <begin position="82"/>
        <end position="201"/>
    </location>
</feature>
<name>A0A6J4R8X0_9ACTN</name>
<dbReference type="EMBL" id="CADCVI010000073">
    <property type="protein sequence ID" value="CAA9463582.1"/>
    <property type="molecule type" value="Genomic_DNA"/>
</dbReference>
<gene>
    <name evidence="2" type="ORF">AVDCRST_MAG25-1203</name>
</gene>
<feature type="non-terminal residue" evidence="2">
    <location>
        <position position="201"/>
    </location>
</feature>
<feature type="compositionally biased region" description="Basic and acidic residues" evidence="1">
    <location>
        <begin position="160"/>
        <end position="172"/>
    </location>
</feature>
<proteinExistence type="predicted"/>
<feature type="non-terminal residue" evidence="2">
    <location>
        <position position="1"/>
    </location>
</feature>
<accession>A0A6J4R8X0</accession>